<keyword evidence="1" id="KW-0472">Membrane</keyword>
<dbReference type="InterPro" id="IPR012495">
    <property type="entry name" value="TadE-like_dom"/>
</dbReference>
<evidence type="ECO:0000313" key="3">
    <source>
        <dbReference type="EMBL" id="GAM73393.1"/>
    </source>
</evidence>
<proteinExistence type="predicted"/>
<dbReference type="EMBL" id="BBSC01000001">
    <property type="protein sequence ID" value="GAM73393.1"/>
    <property type="molecule type" value="Genomic_DNA"/>
</dbReference>
<evidence type="ECO:0000259" key="2">
    <source>
        <dbReference type="Pfam" id="PF07811"/>
    </source>
</evidence>
<dbReference type="STRING" id="1481914.JCM19241_2848"/>
<organism evidence="3 4">
    <name type="scientific">Vibrio ishigakensis</name>
    <dbReference type="NCBI Taxonomy" id="1481914"/>
    <lineage>
        <taxon>Bacteria</taxon>
        <taxon>Pseudomonadati</taxon>
        <taxon>Pseudomonadota</taxon>
        <taxon>Gammaproteobacteria</taxon>
        <taxon>Vibrionales</taxon>
        <taxon>Vibrionaceae</taxon>
        <taxon>Vibrio</taxon>
    </lineage>
</organism>
<dbReference type="Pfam" id="PF07811">
    <property type="entry name" value="TadE"/>
    <property type="match status" value="1"/>
</dbReference>
<evidence type="ECO:0000313" key="4">
    <source>
        <dbReference type="Proteomes" id="UP000031666"/>
    </source>
</evidence>
<protein>
    <submittedName>
        <fullName evidence="3">Flp pilus assembly membrane protein tadE</fullName>
    </submittedName>
</protein>
<dbReference type="AlphaFoldDB" id="A0A0B8QE05"/>
<comment type="caution">
    <text evidence="3">The sequence shown here is derived from an EMBL/GenBank/DDBJ whole genome shotgun (WGS) entry which is preliminary data.</text>
</comment>
<gene>
    <name evidence="3" type="ORF">JCM19241_2848</name>
</gene>
<feature type="domain" description="TadE-like" evidence="2">
    <location>
        <begin position="3"/>
        <end position="42"/>
    </location>
</feature>
<feature type="transmembrane region" description="Helical" evidence="1">
    <location>
        <begin position="6"/>
        <end position="24"/>
    </location>
</feature>
<accession>A0A0B8QE05</accession>
<reference evidence="3 4" key="1">
    <citation type="submission" date="2015-01" db="EMBL/GenBank/DDBJ databases">
        <title>Vibrio sp. C94 JCM 19241 whole genome shotgun sequence.</title>
        <authorList>
            <person name="Sawabe T."/>
            <person name="Meirelles P."/>
            <person name="Feng G."/>
            <person name="Sayaka M."/>
            <person name="Hattori M."/>
            <person name="Ohkuma M."/>
        </authorList>
    </citation>
    <scope>NUCLEOTIDE SEQUENCE [LARGE SCALE GENOMIC DNA]</scope>
    <source>
        <strain evidence="4">JCM 19241</strain>
    </source>
</reference>
<keyword evidence="1" id="KW-1133">Transmembrane helix</keyword>
<keyword evidence="1" id="KW-0812">Transmembrane</keyword>
<dbReference type="Proteomes" id="UP000031666">
    <property type="component" value="Unassembled WGS sequence"/>
</dbReference>
<name>A0A0B8QE05_9VIBR</name>
<reference evidence="3 4" key="2">
    <citation type="submission" date="2015-01" db="EMBL/GenBank/DDBJ databases">
        <authorList>
            <consortium name="NBRP consortium"/>
            <person name="Sawabe T."/>
            <person name="Meirelles P."/>
            <person name="Feng G."/>
            <person name="Sayaka M."/>
            <person name="Hattori M."/>
            <person name="Ohkuma M."/>
        </authorList>
    </citation>
    <scope>NUCLEOTIDE SEQUENCE [LARGE SCALE GENOMIC DNA]</scope>
    <source>
        <strain evidence="4">JCM 19241</strain>
    </source>
</reference>
<sequence length="150" mass="17169">MLSVEFGLGAFALFLTLFAVFEVGRFSYLVNMTDATLSESTRKVRIFEGEKLETSYLKRLEEVFEDDDSLWNQIGLVSAEDFYFQIETYASPQALTNGNQTANCERCPLVVYQLNYDYSPIMFPSLLSSATISRRILTIQEHEGWEDEDA</sequence>
<evidence type="ECO:0000256" key="1">
    <source>
        <dbReference type="SAM" id="Phobius"/>
    </source>
</evidence>